<reference evidence="1" key="1">
    <citation type="submission" date="2020-08" db="EMBL/GenBank/DDBJ databases">
        <title>Multicomponent nature underlies the extraordinary mechanical properties of spider dragline silk.</title>
        <authorList>
            <person name="Kono N."/>
            <person name="Nakamura H."/>
            <person name="Mori M."/>
            <person name="Yoshida Y."/>
            <person name="Ohtoshi R."/>
            <person name="Malay A.D."/>
            <person name="Moran D.A.P."/>
            <person name="Tomita M."/>
            <person name="Numata K."/>
            <person name="Arakawa K."/>
        </authorList>
    </citation>
    <scope>NUCLEOTIDE SEQUENCE</scope>
</reference>
<comment type="caution">
    <text evidence="1">The sequence shown here is derived from an EMBL/GenBank/DDBJ whole genome shotgun (WGS) entry which is preliminary data.</text>
</comment>
<dbReference type="Proteomes" id="UP000886998">
    <property type="component" value="Unassembled WGS sequence"/>
</dbReference>
<evidence type="ECO:0000313" key="2">
    <source>
        <dbReference type="Proteomes" id="UP000886998"/>
    </source>
</evidence>
<gene>
    <name evidence="1" type="ORF">TNIN_211351</name>
</gene>
<protein>
    <submittedName>
        <fullName evidence="1">Uncharacterized protein</fullName>
    </submittedName>
</protein>
<dbReference type="AlphaFoldDB" id="A0A8X6Y0U1"/>
<sequence>MATGRKRGSKETQSAFISNRILRIICYIFFGGVDEEGKKSRHIHMKGGRERGGWSNLVWRFRRRSKSCTHPKEMVKMKRAGGGRLSLRTTPSGSTRRRAWRGGRKLSFCSTRRSTRTSRASRWAGTRRKWRGGQMSFSCCGH</sequence>
<organism evidence="1 2">
    <name type="scientific">Trichonephila inaurata madagascariensis</name>
    <dbReference type="NCBI Taxonomy" id="2747483"/>
    <lineage>
        <taxon>Eukaryota</taxon>
        <taxon>Metazoa</taxon>
        <taxon>Ecdysozoa</taxon>
        <taxon>Arthropoda</taxon>
        <taxon>Chelicerata</taxon>
        <taxon>Arachnida</taxon>
        <taxon>Araneae</taxon>
        <taxon>Araneomorphae</taxon>
        <taxon>Entelegynae</taxon>
        <taxon>Araneoidea</taxon>
        <taxon>Nephilidae</taxon>
        <taxon>Trichonephila</taxon>
        <taxon>Trichonephila inaurata</taxon>
    </lineage>
</organism>
<evidence type="ECO:0000313" key="1">
    <source>
        <dbReference type="EMBL" id="GFY62327.1"/>
    </source>
</evidence>
<dbReference type="EMBL" id="BMAV01014168">
    <property type="protein sequence ID" value="GFY62327.1"/>
    <property type="molecule type" value="Genomic_DNA"/>
</dbReference>
<proteinExistence type="predicted"/>
<accession>A0A8X6Y0U1</accession>
<name>A0A8X6Y0U1_9ARAC</name>
<keyword evidence="2" id="KW-1185">Reference proteome</keyword>